<dbReference type="NCBIfam" id="TIGR03570">
    <property type="entry name" value="NeuD_NnaD"/>
    <property type="match status" value="1"/>
</dbReference>
<dbReference type="AlphaFoldDB" id="A0A9D2IGD3"/>
<dbReference type="InterPro" id="IPR011004">
    <property type="entry name" value="Trimer_LpxA-like_sf"/>
</dbReference>
<proteinExistence type="predicted"/>
<dbReference type="InterPro" id="IPR041561">
    <property type="entry name" value="PglD_N"/>
</dbReference>
<dbReference type="PANTHER" id="PTHR43300">
    <property type="entry name" value="ACETYLTRANSFERASE"/>
    <property type="match status" value="1"/>
</dbReference>
<evidence type="ECO:0000313" key="3">
    <source>
        <dbReference type="EMBL" id="HIZ08052.1"/>
    </source>
</evidence>
<dbReference type="PANTHER" id="PTHR43300:SF7">
    <property type="entry name" value="UDP-N-ACETYLBACILLOSAMINE N-ACETYLTRANSFERASE"/>
    <property type="match status" value="1"/>
</dbReference>
<dbReference type="Gene3D" id="2.160.10.10">
    <property type="entry name" value="Hexapeptide repeat proteins"/>
    <property type="match status" value="1"/>
</dbReference>
<dbReference type="Gene3D" id="3.40.50.20">
    <property type="match status" value="1"/>
</dbReference>
<dbReference type="InterPro" id="IPR001451">
    <property type="entry name" value="Hexapep"/>
</dbReference>
<feature type="site" description="Increases basicity of active site His" evidence="1">
    <location>
        <position position="139"/>
    </location>
</feature>
<sequence length="210" mass="22941">MKKLFIIGAGGFGRELLQWVKDINTVEPTWNIQGFIDDDLNALEGIECDYSVVGSLSECQPKDGEYYALAIANPKTKEKIVENMSKRNMKFASIIHPTAILTPYSHYGEGLIMFPCAKLSVNSTVGKHVTIMSSGVGHDVKVGDYCTLCGNVTVIRNVMIGDRTYIASNVALNADVHIGNDCYIGMGSMVTKDVPDNSKTFCNPARILPQ</sequence>
<protein>
    <submittedName>
        <fullName evidence="3">Acetyltransferase</fullName>
    </submittedName>
</protein>
<name>A0A9D2IGD3_9FIRM</name>
<dbReference type="InterPro" id="IPR050179">
    <property type="entry name" value="Trans_hexapeptide_repeat"/>
</dbReference>
<dbReference type="SUPFAM" id="SSF51161">
    <property type="entry name" value="Trimeric LpxA-like enzymes"/>
    <property type="match status" value="1"/>
</dbReference>
<evidence type="ECO:0000256" key="1">
    <source>
        <dbReference type="PIRSR" id="PIRSR620019-1"/>
    </source>
</evidence>
<organism evidence="3 4">
    <name type="scientific">Candidatus Eubacterium avistercoris</name>
    <dbReference type="NCBI Taxonomy" id="2838567"/>
    <lineage>
        <taxon>Bacteria</taxon>
        <taxon>Bacillati</taxon>
        <taxon>Bacillota</taxon>
        <taxon>Clostridia</taxon>
        <taxon>Eubacteriales</taxon>
        <taxon>Eubacteriaceae</taxon>
        <taxon>Eubacterium</taxon>
    </lineage>
</organism>
<feature type="active site" description="Proton acceptor" evidence="1">
    <location>
        <position position="138"/>
    </location>
</feature>
<dbReference type="Pfam" id="PF17836">
    <property type="entry name" value="PglD_N"/>
    <property type="match status" value="1"/>
</dbReference>
<comment type="caution">
    <text evidence="3">The sequence shown here is derived from an EMBL/GenBank/DDBJ whole genome shotgun (WGS) entry which is preliminary data.</text>
</comment>
<dbReference type="Proteomes" id="UP000824024">
    <property type="component" value="Unassembled WGS sequence"/>
</dbReference>
<evidence type="ECO:0000259" key="2">
    <source>
        <dbReference type="Pfam" id="PF17836"/>
    </source>
</evidence>
<reference evidence="3" key="2">
    <citation type="submission" date="2021-04" db="EMBL/GenBank/DDBJ databases">
        <authorList>
            <person name="Gilroy R."/>
        </authorList>
    </citation>
    <scope>NUCLEOTIDE SEQUENCE</scope>
    <source>
        <strain evidence="3">CHK192-9172</strain>
    </source>
</reference>
<reference evidence="3" key="1">
    <citation type="journal article" date="2021" name="PeerJ">
        <title>Extensive microbial diversity within the chicken gut microbiome revealed by metagenomics and culture.</title>
        <authorList>
            <person name="Gilroy R."/>
            <person name="Ravi A."/>
            <person name="Getino M."/>
            <person name="Pursley I."/>
            <person name="Horton D.L."/>
            <person name="Alikhan N.F."/>
            <person name="Baker D."/>
            <person name="Gharbi K."/>
            <person name="Hall N."/>
            <person name="Watson M."/>
            <person name="Adriaenssens E.M."/>
            <person name="Foster-Nyarko E."/>
            <person name="Jarju S."/>
            <person name="Secka A."/>
            <person name="Antonio M."/>
            <person name="Oren A."/>
            <person name="Chaudhuri R.R."/>
            <person name="La Ragione R."/>
            <person name="Hildebrand F."/>
            <person name="Pallen M.J."/>
        </authorList>
    </citation>
    <scope>NUCLEOTIDE SEQUENCE</scope>
    <source>
        <strain evidence="3">CHK192-9172</strain>
    </source>
</reference>
<accession>A0A9D2IGD3</accession>
<evidence type="ECO:0000313" key="4">
    <source>
        <dbReference type="Proteomes" id="UP000824024"/>
    </source>
</evidence>
<dbReference type="Pfam" id="PF00132">
    <property type="entry name" value="Hexapep"/>
    <property type="match status" value="1"/>
</dbReference>
<feature type="domain" description="PglD N-terminal" evidence="2">
    <location>
        <begin position="3"/>
        <end position="83"/>
    </location>
</feature>
<dbReference type="EMBL" id="DXCH01000247">
    <property type="protein sequence ID" value="HIZ08052.1"/>
    <property type="molecule type" value="Genomic_DNA"/>
</dbReference>
<gene>
    <name evidence="3" type="ORF">IAA08_08965</name>
</gene>
<dbReference type="CDD" id="cd03360">
    <property type="entry name" value="LbH_AT_putative"/>
    <property type="match status" value="1"/>
</dbReference>
<dbReference type="InterPro" id="IPR020019">
    <property type="entry name" value="AcTrfase_PglD-like"/>
</dbReference>